<evidence type="ECO:0000256" key="6">
    <source>
        <dbReference type="RuleBase" id="RU003755"/>
    </source>
</evidence>
<feature type="transmembrane region" description="Helical" evidence="7">
    <location>
        <begin position="339"/>
        <end position="359"/>
    </location>
</feature>
<feature type="transmembrane region" description="Helical" evidence="7">
    <location>
        <begin position="95"/>
        <end position="115"/>
    </location>
</feature>
<evidence type="ECO:0000313" key="9">
    <source>
        <dbReference type="Proteomes" id="UP000267251"/>
    </source>
</evidence>
<comment type="subcellular location">
    <subcellularLocation>
        <location evidence="1 6">Membrane</location>
        <topology evidence="1 6">Multi-pass membrane protein</topology>
    </subcellularLocation>
</comment>
<name>A0A4P9Y471_9FUNG</name>
<dbReference type="GO" id="GO:0022857">
    <property type="term" value="F:transmembrane transporter activity"/>
    <property type="evidence" value="ECO:0007669"/>
    <property type="project" value="InterPro"/>
</dbReference>
<feature type="transmembrane region" description="Helical" evidence="7">
    <location>
        <begin position="159"/>
        <end position="178"/>
    </location>
</feature>
<dbReference type="Pfam" id="PF00854">
    <property type="entry name" value="PTR2"/>
    <property type="match status" value="1"/>
</dbReference>
<comment type="similarity">
    <text evidence="2 6">Belongs to the major facilitator superfamily. Proton-dependent oligopeptide transporter (POT/PTR) (TC 2.A.17) family.</text>
</comment>
<evidence type="ECO:0000313" key="8">
    <source>
        <dbReference type="EMBL" id="RKP13452.1"/>
    </source>
</evidence>
<sequence length="487" mass="54264">RVPFPAWFIIATELCERFAFYGASLLFQQYMLQHLGLAKNTATAINRCFTFFAYFTAMGGAFIADTYWGKYRTIVIFAVVYMLGLILLSSSASPASVSAGFGLAGFCLSLFLFIAPGTGGIKSNVSAFAAEQIQPGIRPTKVVGVYTDSRMTVESVFRYFYWAINMGSFVGQLVCPIVAKTSYAYAFMIPALVFFLGIVAVVVGRKTYVTKAPNGTVLKKVIRCIKYARANKHNLPQGSYWLNAAKGAGPDGDWDDLFVDGLGRTIQACKVFLFYPFYWALYGNMQDNFINQGINLQRPSWLGPEQLNLVNSIVIIICIPLFDRFFFPIMRRFGFRLGPIIRITIGFTICTLGFVYVTVLQSVLYKTGPYYDFQDLTGLPAGEDPVNDVSVWLQMPPYIFIGISEIFASATGLEYAFKQAPSEMKSLILALFLFTNCGGSLIGLILSIWSKDPNFVYVFGIQTGILGVMTIIFYFCFRKIDNQTETI</sequence>
<gene>
    <name evidence="8" type="ORF">BJ684DRAFT_2810</name>
</gene>
<dbReference type="Proteomes" id="UP000267251">
    <property type="component" value="Unassembled WGS sequence"/>
</dbReference>
<feature type="transmembrane region" description="Helical" evidence="7">
    <location>
        <begin position="398"/>
        <end position="417"/>
    </location>
</feature>
<dbReference type="EMBL" id="KZ988016">
    <property type="protein sequence ID" value="RKP13452.1"/>
    <property type="molecule type" value="Genomic_DNA"/>
</dbReference>
<protein>
    <submittedName>
        <fullName evidence="8">POT family-domain-containing protein</fullName>
    </submittedName>
</protein>
<keyword evidence="4 7" id="KW-1133">Transmembrane helix</keyword>
<evidence type="ECO:0000256" key="2">
    <source>
        <dbReference type="ARBA" id="ARBA00005982"/>
    </source>
</evidence>
<feature type="transmembrane region" description="Helical" evidence="7">
    <location>
        <begin position="48"/>
        <end position="64"/>
    </location>
</feature>
<dbReference type="GO" id="GO:0016020">
    <property type="term" value="C:membrane"/>
    <property type="evidence" value="ECO:0007669"/>
    <property type="project" value="UniProtKB-SubCell"/>
</dbReference>
<proteinExistence type="inferred from homology"/>
<reference evidence="9" key="1">
    <citation type="journal article" date="2018" name="Nat. Microbiol.">
        <title>Leveraging single-cell genomics to expand the fungal tree of life.</title>
        <authorList>
            <person name="Ahrendt S.R."/>
            <person name="Quandt C.A."/>
            <person name="Ciobanu D."/>
            <person name="Clum A."/>
            <person name="Salamov A."/>
            <person name="Andreopoulos B."/>
            <person name="Cheng J.F."/>
            <person name="Woyke T."/>
            <person name="Pelin A."/>
            <person name="Henrissat B."/>
            <person name="Reynolds N.K."/>
            <person name="Benny G.L."/>
            <person name="Smith M.E."/>
            <person name="James T.Y."/>
            <person name="Grigoriev I.V."/>
        </authorList>
    </citation>
    <scope>NUCLEOTIDE SEQUENCE [LARGE SCALE GENOMIC DNA]</scope>
</reference>
<feature type="non-terminal residue" evidence="8">
    <location>
        <position position="487"/>
    </location>
</feature>
<feature type="transmembrane region" description="Helical" evidence="7">
    <location>
        <begin position="429"/>
        <end position="449"/>
    </location>
</feature>
<dbReference type="PROSITE" id="PS01023">
    <property type="entry name" value="PTR2_2"/>
    <property type="match status" value="1"/>
</dbReference>
<keyword evidence="9" id="KW-1185">Reference proteome</keyword>
<keyword evidence="5 7" id="KW-0472">Membrane</keyword>
<dbReference type="Gene3D" id="1.20.1250.20">
    <property type="entry name" value="MFS general substrate transporter like domains"/>
    <property type="match status" value="1"/>
</dbReference>
<dbReference type="InterPro" id="IPR000109">
    <property type="entry name" value="POT_fam"/>
</dbReference>
<dbReference type="PROSITE" id="PS01022">
    <property type="entry name" value="PTR2_1"/>
    <property type="match status" value="1"/>
</dbReference>
<accession>A0A4P9Y471</accession>
<dbReference type="GO" id="GO:0006857">
    <property type="term" value="P:oligopeptide transport"/>
    <property type="evidence" value="ECO:0007669"/>
    <property type="project" value="InterPro"/>
</dbReference>
<dbReference type="PANTHER" id="PTHR11654">
    <property type="entry name" value="OLIGOPEPTIDE TRANSPORTER-RELATED"/>
    <property type="match status" value="1"/>
</dbReference>
<dbReference type="InterPro" id="IPR018456">
    <property type="entry name" value="PTR2_symporter_CS"/>
</dbReference>
<dbReference type="SUPFAM" id="SSF103473">
    <property type="entry name" value="MFS general substrate transporter"/>
    <property type="match status" value="1"/>
</dbReference>
<organism evidence="8 9">
    <name type="scientific">Piptocephalis cylindrospora</name>
    <dbReference type="NCBI Taxonomy" id="1907219"/>
    <lineage>
        <taxon>Eukaryota</taxon>
        <taxon>Fungi</taxon>
        <taxon>Fungi incertae sedis</taxon>
        <taxon>Zoopagomycota</taxon>
        <taxon>Zoopagomycotina</taxon>
        <taxon>Zoopagomycetes</taxon>
        <taxon>Zoopagales</taxon>
        <taxon>Piptocephalidaceae</taxon>
        <taxon>Piptocephalis</taxon>
    </lineage>
</organism>
<dbReference type="OrthoDB" id="8904098at2759"/>
<evidence type="ECO:0000256" key="7">
    <source>
        <dbReference type="SAM" id="Phobius"/>
    </source>
</evidence>
<feature type="non-terminal residue" evidence="8">
    <location>
        <position position="1"/>
    </location>
</feature>
<feature type="transmembrane region" description="Helical" evidence="7">
    <location>
        <begin position="70"/>
        <end position="88"/>
    </location>
</feature>
<dbReference type="AlphaFoldDB" id="A0A4P9Y471"/>
<keyword evidence="3 6" id="KW-0812">Transmembrane</keyword>
<evidence type="ECO:0000256" key="1">
    <source>
        <dbReference type="ARBA" id="ARBA00004141"/>
    </source>
</evidence>
<feature type="transmembrane region" description="Helical" evidence="7">
    <location>
        <begin position="6"/>
        <end position="27"/>
    </location>
</feature>
<evidence type="ECO:0000256" key="4">
    <source>
        <dbReference type="ARBA" id="ARBA00022989"/>
    </source>
</evidence>
<feature type="transmembrane region" description="Helical" evidence="7">
    <location>
        <begin position="185"/>
        <end position="204"/>
    </location>
</feature>
<keyword evidence="6" id="KW-0813">Transport</keyword>
<evidence type="ECO:0000256" key="5">
    <source>
        <dbReference type="ARBA" id="ARBA00023136"/>
    </source>
</evidence>
<dbReference type="InterPro" id="IPR036259">
    <property type="entry name" value="MFS_trans_sf"/>
</dbReference>
<feature type="transmembrane region" description="Helical" evidence="7">
    <location>
        <begin position="309"/>
        <end position="327"/>
    </location>
</feature>
<evidence type="ECO:0000256" key="3">
    <source>
        <dbReference type="ARBA" id="ARBA00022692"/>
    </source>
</evidence>
<feature type="transmembrane region" description="Helical" evidence="7">
    <location>
        <begin position="455"/>
        <end position="477"/>
    </location>
</feature>